<organism evidence="4 5">
    <name type="scientific">Nelumbo nucifera</name>
    <name type="common">Sacred lotus</name>
    <dbReference type="NCBI Taxonomy" id="4432"/>
    <lineage>
        <taxon>Eukaryota</taxon>
        <taxon>Viridiplantae</taxon>
        <taxon>Streptophyta</taxon>
        <taxon>Embryophyta</taxon>
        <taxon>Tracheophyta</taxon>
        <taxon>Spermatophyta</taxon>
        <taxon>Magnoliopsida</taxon>
        <taxon>Proteales</taxon>
        <taxon>Nelumbonaceae</taxon>
        <taxon>Nelumbo</taxon>
    </lineage>
</organism>
<dbReference type="Pfam" id="PF02458">
    <property type="entry name" value="Transferase"/>
    <property type="match status" value="1"/>
</dbReference>
<keyword evidence="2" id="KW-0808">Transferase</keyword>
<dbReference type="PANTHER" id="PTHR31642">
    <property type="entry name" value="TRICHOTHECENE 3-O-ACETYLTRANSFERASE"/>
    <property type="match status" value="1"/>
</dbReference>
<evidence type="ECO:0000256" key="1">
    <source>
        <dbReference type="ARBA" id="ARBA00009861"/>
    </source>
</evidence>
<gene>
    <name evidence="4" type="ORF">HUJ06_018503</name>
</gene>
<dbReference type="InterPro" id="IPR050317">
    <property type="entry name" value="Plant_Fungal_Acyltransferase"/>
</dbReference>
<dbReference type="EMBL" id="DUZY01000008">
    <property type="protein sequence ID" value="DAD48566.1"/>
    <property type="molecule type" value="Genomic_DNA"/>
</dbReference>
<evidence type="ECO:0000313" key="4">
    <source>
        <dbReference type="EMBL" id="DAD48566.1"/>
    </source>
</evidence>
<evidence type="ECO:0008006" key="6">
    <source>
        <dbReference type="Google" id="ProtNLM"/>
    </source>
</evidence>
<dbReference type="PANTHER" id="PTHR31642:SF11">
    <property type="entry name" value="SHIKIMATE O-HYDROXYCINNAMOYLTRANSFERASE"/>
    <property type="match status" value="1"/>
</dbReference>
<comment type="similarity">
    <text evidence="1">Belongs to the plant acyltransferase family.</text>
</comment>
<dbReference type="Proteomes" id="UP000607653">
    <property type="component" value="Unassembled WGS sequence"/>
</dbReference>
<dbReference type="Gene3D" id="3.30.559.10">
    <property type="entry name" value="Chloramphenicol acetyltransferase-like domain"/>
    <property type="match status" value="1"/>
</dbReference>
<proteinExistence type="inferred from homology"/>
<evidence type="ECO:0000313" key="5">
    <source>
        <dbReference type="Proteomes" id="UP000607653"/>
    </source>
</evidence>
<dbReference type="AlphaFoldDB" id="A0A823A0J7"/>
<evidence type="ECO:0000256" key="2">
    <source>
        <dbReference type="ARBA" id="ARBA00022679"/>
    </source>
</evidence>
<keyword evidence="3" id="KW-0012">Acyltransferase</keyword>
<dbReference type="InterPro" id="IPR023213">
    <property type="entry name" value="CAT-like_dom_sf"/>
</dbReference>
<keyword evidence="5" id="KW-1185">Reference proteome</keyword>
<accession>A0A823A0J7</accession>
<comment type="caution">
    <text evidence="4">The sequence shown here is derived from an EMBL/GenBank/DDBJ whole genome shotgun (WGS) entry which is preliminary data.</text>
</comment>
<protein>
    <recommendedName>
        <fullName evidence="6">Shikimate O-hydroxycinnamoyltransferase-like</fullName>
    </recommendedName>
</protein>
<dbReference type="GO" id="GO:0016746">
    <property type="term" value="F:acyltransferase activity"/>
    <property type="evidence" value="ECO:0007669"/>
    <property type="project" value="UniProtKB-KW"/>
</dbReference>
<name>A0A823A0J7_NELNU</name>
<evidence type="ECO:0000256" key="3">
    <source>
        <dbReference type="ARBA" id="ARBA00023315"/>
    </source>
</evidence>
<sequence>MHSSFLWKMIINVKESTTVGPAEPTPERTLWISNADQLVRRAHIPTVYFFTSDGSTGFFNLHLLKQALSKVLVPFYPTAGRLNRNDQDGRLEINCNGEGVLFVEAETNSVIDDFGDFTPSPVLRQLIPAVDYSKDISSYPLLLLQVLISLVNLLDDNGK</sequence>
<reference evidence="4 5" key="1">
    <citation type="journal article" date="2020" name="Mol. Biol. Evol.">
        <title>Distinct Expression and Methylation Patterns for Genes with Different Fates following a Single Whole-Genome Duplication in Flowering Plants.</title>
        <authorList>
            <person name="Shi T."/>
            <person name="Rahmani R.S."/>
            <person name="Gugger P.F."/>
            <person name="Wang M."/>
            <person name="Li H."/>
            <person name="Zhang Y."/>
            <person name="Li Z."/>
            <person name="Wang Q."/>
            <person name="Van de Peer Y."/>
            <person name="Marchal K."/>
            <person name="Chen J."/>
        </authorList>
    </citation>
    <scope>NUCLEOTIDE SEQUENCE [LARGE SCALE GENOMIC DNA]</scope>
    <source>
        <tissue evidence="4">Leaf</tissue>
    </source>
</reference>